<evidence type="ECO:0000256" key="1">
    <source>
        <dbReference type="ARBA" id="ARBA00005474"/>
    </source>
</evidence>
<keyword evidence="5" id="KW-1185">Reference proteome</keyword>
<evidence type="ECO:0000259" key="3">
    <source>
        <dbReference type="PROSITE" id="PS50891"/>
    </source>
</evidence>
<dbReference type="PANTHER" id="PTHR31301">
    <property type="entry name" value="LOB DOMAIN-CONTAINING PROTEIN 4-RELATED"/>
    <property type="match status" value="1"/>
</dbReference>
<gene>
    <name evidence="4" type="ORF">K2173_014361</name>
</gene>
<feature type="compositionally biased region" description="Polar residues" evidence="2">
    <location>
        <begin position="231"/>
        <end position="243"/>
    </location>
</feature>
<dbReference type="InterPro" id="IPR004883">
    <property type="entry name" value="LOB"/>
</dbReference>
<dbReference type="Pfam" id="PF03195">
    <property type="entry name" value="LOB"/>
    <property type="match status" value="1"/>
</dbReference>
<sequence length="243" mass="27111">MQNNNGVGPGGHPACASCKHQRKRCGEDCMLAPYFPANRNREFQAIHKVFGVSNVTKLVKNVKEELRNMLVDSLIWEAMSREKDPVLGPLGDYRRLQDELAYCIKQNQSLHNALSQLQHQHPRGVLWNATNLMSSNMISNNNSVASNGFGGVRGGGLSNNSSRDMINYDDIIIRDAAIGDVKPFSYPTNYMQSQEKVKENSVISMLVPRQQHQNNSFPGFNHQHQHHNPAASASTSPAVQSFR</sequence>
<protein>
    <recommendedName>
        <fullName evidence="3">LOB domain-containing protein</fullName>
    </recommendedName>
</protein>
<accession>A0AAV8S5V8</accession>
<name>A0AAV8S5V8_9ROSI</name>
<dbReference type="PROSITE" id="PS50891">
    <property type="entry name" value="LOB"/>
    <property type="match status" value="1"/>
</dbReference>
<evidence type="ECO:0000256" key="2">
    <source>
        <dbReference type="SAM" id="MobiDB-lite"/>
    </source>
</evidence>
<dbReference type="Proteomes" id="UP001159364">
    <property type="component" value="Unassembled WGS sequence"/>
</dbReference>
<evidence type="ECO:0000313" key="5">
    <source>
        <dbReference type="Proteomes" id="UP001159364"/>
    </source>
</evidence>
<organism evidence="4 5">
    <name type="scientific">Erythroxylum novogranatense</name>
    <dbReference type="NCBI Taxonomy" id="1862640"/>
    <lineage>
        <taxon>Eukaryota</taxon>
        <taxon>Viridiplantae</taxon>
        <taxon>Streptophyta</taxon>
        <taxon>Embryophyta</taxon>
        <taxon>Tracheophyta</taxon>
        <taxon>Spermatophyta</taxon>
        <taxon>Magnoliopsida</taxon>
        <taxon>eudicotyledons</taxon>
        <taxon>Gunneridae</taxon>
        <taxon>Pentapetalae</taxon>
        <taxon>rosids</taxon>
        <taxon>fabids</taxon>
        <taxon>Malpighiales</taxon>
        <taxon>Erythroxylaceae</taxon>
        <taxon>Erythroxylum</taxon>
    </lineage>
</organism>
<proteinExistence type="inferred from homology"/>
<dbReference type="EMBL" id="JAIWQS010000159">
    <property type="protein sequence ID" value="KAJ8747484.1"/>
    <property type="molecule type" value="Genomic_DNA"/>
</dbReference>
<comment type="caution">
    <text evidence="4">The sequence shown here is derived from an EMBL/GenBank/DDBJ whole genome shotgun (WGS) entry which is preliminary data.</text>
</comment>
<reference evidence="4 5" key="1">
    <citation type="submission" date="2021-09" db="EMBL/GenBank/DDBJ databases">
        <title>Genomic insights and catalytic innovation underlie evolution of tropane alkaloids biosynthesis.</title>
        <authorList>
            <person name="Wang Y.-J."/>
            <person name="Tian T."/>
            <person name="Huang J.-P."/>
            <person name="Huang S.-X."/>
        </authorList>
    </citation>
    <scope>NUCLEOTIDE SEQUENCE [LARGE SCALE GENOMIC DNA]</scope>
    <source>
        <strain evidence="4">KIB-2018</strain>
        <tissue evidence="4">Leaf</tissue>
    </source>
</reference>
<dbReference type="AlphaFoldDB" id="A0AAV8S5V8"/>
<dbReference type="PANTHER" id="PTHR31301:SF19">
    <property type="entry name" value="LOB DOMAIN-CONTAINING PROTEIN 2"/>
    <property type="match status" value="1"/>
</dbReference>
<feature type="domain" description="LOB" evidence="3">
    <location>
        <begin position="13"/>
        <end position="114"/>
    </location>
</feature>
<feature type="region of interest" description="Disordered" evidence="2">
    <location>
        <begin position="213"/>
        <end position="243"/>
    </location>
</feature>
<evidence type="ECO:0000313" key="4">
    <source>
        <dbReference type="EMBL" id="KAJ8747484.1"/>
    </source>
</evidence>
<comment type="similarity">
    <text evidence="1">Belongs to the LOB domain-containing protein family.</text>
</comment>